<protein>
    <submittedName>
        <fullName evidence="8">ABC transporter substrate-binding protein</fullName>
    </submittedName>
</protein>
<dbReference type="PANTHER" id="PTHR30532:SF24">
    <property type="entry name" value="FERRIC ENTEROBACTIN-BINDING PERIPLASMIC PROTEIN FEPB"/>
    <property type="match status" value="1"/>
</dbReference>
<dbReference type="InterPro" id="IPR006311">
    <property type="entry name" value="TAT_signal"/>
</dbReference>
<dbReference type="Pfam" id="PF01497">
    <property type="entry name" value="Peripla_BP_2"/>
    <property type="match status" value="1"/>
</dbReference>
<evidence type="ECO:0000256" key="5">
    <source>
        <dbReference type="SAM" id="MobiDB-lite"/>
    </source>
</evidence>
<evidence type="ECO:0000256" key="6">
    <source>
        <dbReference type="SAM" id="SignalP"/>
    </source>
</evidence>
<name>A0ABV5PHD1_STRCM</name>
<dbReference type="PANTHER" id="PTHR30532">
    <property type="entry name" value="IRON III DICITRATE-BINDING PERIPLASMIC PROTEIN"/>
    <property type="match status" value="1"/>
</dbReference>
<dbReference type="RefSeq" id="WP_345222762.1">
    <property type="nucleotide sequence ID" value="NZ_BAAAXE010000013.1"/>
</dbReference>
<comment type="caution">
    <text evidence="8">The sequence shown here is derived from an EMBL/GenBank/DDBJ whole genome shotgun (WGS) entry which is preliminary data.</text>
</comment>
<feature type="compositionally biased region" description="Gly residues" evidence="5">
    <location>
        <begin position="37"/>
        <end position="49"/>
    </location>
</feature>
<evidence type="ECO:0000256" key="4">
    <source>
        <dbReference type="ARBA" id="ARBA00022729"/>
    </source>
</evidence>
<gene>
    <name evidence="8" type="ORF">ACFFTU_21930</name>
</gene>
<comment type="similarity">
    <text evidence="2">Belongs to the bacterial solute-binding protein 8 family.</text>
</comment>
<dbReference type="SUPFAM" id="SSF53807">
    <property type="entry name" value="Helical backbone' metal receptor"/>
    <property type="match status" value="1"/>
</dbReference>
<evidence type="ECO:0000313" key="9">
    <source>
        <dbReference type="Proteomes" id="UP001589718"/>
    </source>
</evidence>
<feature type="chain" id="PRO_5045847968" evidence="6">
    <location>
        <begin position="33"/>
        <end position="346"/>
    </location>
</feature>
<reference evidence="8 9" key="1">
    <citation type="submission" date="2024-09" db="EMBL/GenBank/DDBJ databases">
        <authorList>
            <person name="Sun Q."/>
            <person name="Mori K."/>
        </authorList>
    </citation>
    <scope>NUCLEOTIDE SEQUENCE [LARGE SCALE GENOMIC DNA]</scope>
    <source>
        <strain evidence="8 9">JCM 4362</strain>
    </source>
</reference>
<dbReference type="Gene3D" id="3.40.50.1980">
    <property type="entry name" value="Nitrogenase molybdenum iron protein domain"/>
    <property type="match status" value="2"/>
</dbReference>
<keyword evidence="3" id="KW-0813">Transport</keyword>
<evidence type="ECO:0000256" key="1">
    <source>
        <dbReference type="ARBA" id="ARBA00004196"/>
    </source>
</evidence>
<dbReference type="EMBL" id="JBHMCR010000010">
    <property type="protein sequence ID" value="MFB9522606.1"/>
    <property type="molecule type" value="Genomic_DNA"/>
</dbReference>
<dbReference type="PROSITE" id="PS50983">
    <property type="entry name" value="FE_B12_PBP"/>
    <property type="match status" value="1"/>
</dbReference>
<evidence type="ECO:0000256" key="2">
    <source>
        <dbReference type="ARBA" id="ARBA00008814"/>
    </source>
</evidence>
<comment type="subcellular location">
    <subcellularLocation>
        <location evidence="1">Cell envelope</location>
    </subcellularLocation>
</comment>
<dbReference type="Proteomes" id="UP001589718">
    <property type="component" value="Unassembled WGS sequence"/>
</dbReference>
<dbReference type="InterPro" id="IPR051313">
    <property type="entry name" value="Bact_iron-sidero_bind"/>
</dbReference>
<feature type="signal peptide" evidence="6">
    <location>
        <begin position="1"/>
        <end position="32"/>
    </location>
</feature>
<proteinExistence type="inferred from homology"/>
<accession>A0ABV5PHD1</accession>
<evidence type="ECO:0000259" key="7">
    <source>
        <dbReference type="PROSITE" id="PS50983"/>
    </source>
</evidence>
<dbReference type="InterPro" id="IPR002491">
    <property type="entry name" value="ABC_transptr_periplasmic_BD"/>
</dbReference>
<evidence type="ECO:0000256" key="3">
    <source>
        <dbReference type="ARBA" id="ARBA00022448"/>
    </source>
</evidence>
<dbReference type="PROSITE" id="PS51318">
    <property type="entry name" value="TAT"/>
    <property type="match status" value="1"/>
</dbReference>
<organism evidence="8 9">
    <name type="scientific">Streptomyces cremeus</name>
    <dbReference type="NCBI Taxonomy" id="66881"/>
    <lineage>
        <taxon>Bacteria</taxon>
        <taxon>Bacillati</taxon>
        <taxon>Actinomycetota</taxon>
        <taxon>Actinomycetes</taxon>
        <taxon>Kitasatosporales</taxon>
        <taxon>Streptomycetaceae</taxon>
        <taxon>Streptomyces</taxon>
    </lineage>
</organism>
<feature type="domain" description="Fe/B12 periplasmic-binding" evidence="7">
    <location>
        <begin position="71"/>
        <end position="343"/>
    </location>
</feature>
<evidence type="ECO:0000313" key="8">
    <source>
        <dbReference type="EMBL" id="MFB9522606.1"/>
    </source>
</evidence>
<keyword evidence="9" id="KW-1185">Reference proteome</keyword>
<sequence>MSSSSPSPRPSRPTRRGLLAVGGALGVGAALAACGGKSSGGASGTGAGEKSGPWSFTDDRGTKAGTKSLPRNIVAFTGMAAALHDYGVEVKGVFGPTRGKDGKADVQAGDLDISKVEIIGNTFGEFDVEKYAKLVPELLISDMWEKDKLWYVPEKSAAKIASLAPQVALWASQTNMEKALARRAALAASLGADLEAPKTVAAKSRFEKAAARLRAAAKAHPDVKVLIGSASAELFYVSLAKMSADTLYFQELGVRFVEPKVDKAGFFEALSWENVGKYQADIIMMDNRSAVLQPQDIADKPTWAGLPAVKAGQVVPRVTEPIYSYAKCAPVLEDLAKAIESAKKVS</sequence>
<feature type="region of interest" description="Disordered" evidence="5">
    <location>
        <begin position="36"/>
        <end position="63"/>
    </location>
</feature>
<keyword evidence="4 6" id="KW-0732">Signal</keyword>